<protein>
    <recommendedName>
        <fullName evidence="3">Transposase</fullName>
    </recommendedName>
</protein>
<comment type="caution">
    <text evidence="1">The sequence shown here is derived from an EMBL/GenBank/DDBJ whole genome shotgun (WGS) entry which is preliminary data.</text>
</comment>
<evidence type="ECO:0008006" key="3">
    <source>
        <dbReference type="Google" id="ProtNLM"/>
    </source>
</evidence>
<evidence type="ECO:0000313" key="1">
    <source>
        <dbReference type="EMBL" id="MDG6895215.1"/>
    </source>
</evidence>
<dbReference type="Proteomes" id="UP001155500">
    <property type="component" value="Unassembled WGS sequence"/>
</dbReference>
<accession>A0A9X4SI46</accession>
<dbReference type="EMBL" id="LWID01000001">
    <property type="protein sequence ID" value="MDG6895215.1"/>
    <property type="molecule type" value="Genomic_DNA"/>
</dbReference>
<organism evidence="1 2">
    <name type="scientific">Volucribacter amazonae</name>
    <dbReference type="NCBI Taxonomy" id="256731"/>
    <lineage>
        <taxon>Bacteria</taxon>
        <taxon>Pseudomonadati</taxon>
        <taxon>Pseudomonadota</taxon>
        <taxon>Gammaproteobacteria</taxon>
        <taxon>Pasteurellales</taxon>
        <taxon>Pasteurellaceae</taxon>
        <taxon>Volucribacter</taxon>
    </lineage>
</organism>
<name>A0A9X4SI46_9PAST</name>
<sequence>MLAYSQADIEKRKSFLNELKAFKKGGRKIICLDEIGFKMHDNRAHGYAQRGKPCISQYNR</sequence>
<proteinExistence type="predicted"/>
<dbReference type="AlphaFoldDB" id="A0A9X4SI46"/>
<keyword evidence="2" id="KW-1185">Reference proteome</keyword>
<reference evidence="1" key="1">
    <citation type="submission" date="2016-03" db="EMBL/GenBank/DDBJ databases">
        <title>Co-evolution between Pasteurellaceae and their hosts.</title>
        <authorList>
            <person name="Hansen M.J."/>
            <person name="Bojesen A.M."/>
            <person name="Planet P."/>
        </authorList>
    </citation>
    <scope>NUCLEOTIDE SEQUENCE</scope>
    <source>
        <strain evidence="1">146/S8/89</strain>
    </source>
</reference>
<evidence type="ECO:0000313" key="2">
    <source>
        <dbReference type="Proteomes" id="UP001155500"/>
    </source>
</evidence>
<gene>
    <name evidence="1" type="ORF">A6A20_06195</name>
</gene>